<dbReference type="InterPro" id="IPR006016">
    <property type="entry name" value="UspA"/>
</dbReference>
<sequence>MNDQPILIAYDGSADARAAIDYAAELFPGARAIVLHVRQPLESVAAHLEGHVALEELRNLDTATLDASARVASEGAEYASDRGLAAEAEIASTVSAPSEAILSAARDLDARLVILGSRGRRGIAATLLGSTSTSVLHHATRPTLVVPSADVVRARNLAR</sequence>
<gene>
    <name evidence="3" type="ORF">H7344_03585</name>
</gene>
<name>A0ABR6U4L2_9ACTN</name>
<accession>A0ABR6U4L2</accession>
<dbReference type="SUPFAM" id="SSF52402">
    <property type="entry name" value="Adenine nucleotide alpha hydrolases-like"/>
    <property type="match status" value="1"/>
</dbReference>
<evidence type="ECO:0000313" key="3">
    <source>
        <dbReference type="EMBL" id="MBC2959376.1"/>
    </source>
</evidence>
<dbReference type="Pfam" id="PF00582">
    <property type="entry name" value="Usp"/>
    <property type="match status" value="1"/>
</dbReference>
<evidence type="ECO:0000256" key="1">
    <source>
        <dbReference type="ARBA" id="ARBA00008791"/>
    </source>
</evidence>
<evidence type="ECO:0000259" key="2">
    <source>
        <dbReference type="Pfam" id="PF00582"/>
    </source>
</evidence>
<dbReference type="InterPro" id="IPR014729">
    <property type="entry name" value="Rossmann-like_a/b/a_fold"/>
</dbReference>
<proteinExistence type="inferred from homology"/>
<protein>
    <submittedName>
        <fullName evidence="3">Universal stress protein</fullName>
    </submittedName>
</protein>
<dbReference type="Proteomes" id="UP000604001">
    <property type="component" value="Unassembled WGS sequence"/>
</dbReference>
<organism evidence="3 4">
    <name type="scientific">Nocardioides deserti</name>
    <dbReference type="NCBI Taxonomy" id="1588644"/>
    <lineage>
        <taxon>Bacteria</taxon>
        <taxon>Bacillati</taxon>
        <taxon>Actinomycetota</taxon>
        <taxon>Actinomycetes</taxon>
        <taxon>Propionibacteriales</taxon>
        <taxon>Nocardioidaceae</taxon>
        <taxon>Nocardioides</taxon>
    </lineage>
</organism>
<dbReference type="PANTHER" id="PTHR46268">
    <property type="entry name" value="STRESS RESPONSE PROTEIN NHAX"/>
    <property type="match status" value="1"/>
</dbReference>
<comment type="caution">
    <text evidence="3">The sequence shown here is derived from an EMBL/GenBank/DDBJ whole genome shotgun (WGS) entry which is preliminary data.</text>
</comment>
<feature type="domain" description="UspA" evidence="2">
    <location>
        <begin position="5"/>
        <end position="147"/>
    </location>
</feature>
<keyword evidence="4" id="KW-1185">Reference proteome</keyword>
<dbReference type="InterPro" id="IPR006015">
    <property type="entry name" value="Universal_stress_UspA"/>
</dbReference>
<comment type="similarity">
    <text evidence="1">Belongs to the universal stress protein A family.</text>
</comment>
<dbReference type="PANTHER" id="PTHR46268:SF6">
    <property type="entry name" value="UNIVERSAL STRESS PROTEIN UP12"/>
    <property type="match status" value="1"/>
</dbReference>
<evidence type="ECO:0000313" key="4">
    <source>
        <dbReference type="Proteomes" id="UP000604001"/>
    </source>
</evidence>
<dbReference type="Gene3D" id="3.40.50.620">
    <property type="entry name" value="HUPs"/>
    <property type="match status" value="1"/>
</dbReference>
<dbReference type="EMBL" id="JACMYC010000002">
    <property type="protein sequence ID" value="MBC2959376.1"/>
    <property type="molecule type" value="Genomic_DNA"/>
</dbReference>
<dbReference type="PRINTS" id="PR01438">
    <property type="entry name" value="UNVRSLSTRESS"/>
</dbReference>
<reference evidence="3 4" key="1">
    <citation type="submission" date="2020-08" db="EMBL/GenBank/DDBJ databases">
        <title>novel species in genus Nocardioides.</title>
        <authorList>
            <person name="Zhang G."/>
        </authorList>
    </citation>
    <scope>NUCLEOTIDE SEQUENCE [LARGE SCALE GENOMIC DNA]</scope>
    <source>
        <strain evidence="3 4">SC8A-24</strain>
    </source>
</reference>
<dbReference type="RefSeq" id="WP_186344672.1">
    <property type="nucleotide sequence ID" value="NZ_BMMR01000002.1"/>
</dbReference>
<dbReference type="CDD" id="cd23659">
    <property type="entry name" value="USP_At3g01520-like"/>
    <property type="match status" value="1"/>
</dbReference>